<protein>
    <submittedName>
        <fullName evidence="2">Uncharacterized protein</fullName>
    </submittedName>
</protein>
<dbReference type="Proteomes" id="UP000663882">
    <property type="component" value="Unassembled WGS sequence"/>
</dbReference>
<gene>
    <name evidence="2" type="ORF">RFH988_LOCUS7867</name>
</gene>
<dbReference type="EMBL" id="CAJNOO010000256">
    <property type="protein sequence ID" value="CAF0879044.1"/>
    <property type="molecule type" value="Genomic_DNA"/>
</dbReference>
<proteinExistence type="predicted"/>
<reference evidence="2" key="1">
    <citation type="submission" date="2021-02" db="EMBL/GenBank/DDBJ databases">
        <authorList>
            <person name="Nowell W R."/>
        </authorList>
    </citation>
    <scope>NUCLEOTIDE SEQUENCE</scope>
</reference>
<dbReference type="OrthoDB" id="10496326at2759"/>
<feature type="signal peptide" evidence="1">
    <location>
        <begin position="1"/>
        <end position="20"/>
    </location>
</feature>
<evidence type="ECO:0000313" key="2">
    <source>
        <dbReference type="EMBL" id="CAF0879044.1"/>
    </source>
</evidence>
<dbReference type="AlphaFoldDB" id="A0A813Y7J6"/>
<name>A0A813Y7J6_9BILA</name>
<organism evidence="2 3">
    <name type="scientific">Rotaria sordida</name>
    <dbReference type="NCBI Taxonomy" id="392033"/>
    <lineage>
        <taxon>Eukaryota</taxon>
        <taxon>Metazoa</taxon>
        <taxon>Spiralia</taxon>
        <taxon>Gnathifera</taxon>
        <taxon>Rotifera</taxon>
        <taxon>Eurotatoria</taxon>
        <taxon>Bdelloidea</taxon>
        <taxon>Philodinida</taxon>
        <taxon>Philodinidae</taxon>
        <taxon>Rotaria</taxon>
    </lineage>
</organism>
<comment type="caution">
    <text evidence="2">The sequence shown here is derived from an EMBL/GenBank/DDBJ whole genome shotgun (WGS) entry which is preliminary data.</text>
</comment>
<evidence type="ECO:0000313" key="3">
    <source>
        <dbReference type="Proteomes" id="UP000663882"/>
    </source>
</evidence>
<keyword evidence="1" id="KW-0732">Signal</keyword>
<feature type="chain" id="PRO_5032569322" evidence="1">
    <location>
        <begin position="21"/>
        <end position="111"/>
    </location>
</feature>
<sequence length="111" mass="12014">MNTKILITFVLLLTVTGIIAKQCYRCTGCPRPFKGNEAGVNKVNVGDNDYCQKTVALGTESRDSGGNDCTPVDKTKYCCKGHLCNGATITTLTIKLLAVTTSLLFVVQFFQ</sequence>
<accession>A0A813Y7J6</accession>
<evidence type="ECO:0000256" key="1">
    <source>
        <dbReference type="SAM" id="SignalP"/>
    </source>
</evidence>